<dbReference type="InterPro" id="IPR027417">
    <property type="entry name" value="P-loop_NTPase"/>
</dbReference>
<dbReference type="InterPro" id="IPR041685">
    <property type="entry name" value="AAA_GajA/Old/RecF-like"/>
</dbReference>
<protein>
    <submittedName>
        <fullName evidence="2">ATP-binding protein</fullName>
    </submittedName>
</protein>
<accession>A0A921L8P2</accession>
<dbReference type="GO" id="GO:0005524">
    <property type="term" value="F:ATP binding"/>
    <property type="evidence" value="ECO:0007669"/>
    <property type="project" value="UniProtKB-KW"/>
</dbReference>
<dbReference type="AlphaFoldDB" id="A0A921L8P2"/>
<evidence type="ECO:0000259" key="1">
    <source>
        <dbReference type="Pfam" id="PF13175"/>
    </source>
</evidence>
<evidence type="ECO:0000313" key="3">
    <source>
        <dbReference type="Proteomes" id="UP000747013"/>
    </source>
</evidence>
<sequence length="77" mass="8815">MKYKTLYVKNFRKFQNIKMPIGRKVTVISGINGIGKSSLLSLISSSTGTSDKRISDSKFQPEFSDYFKVDKNERECQ</sequence>
<evidence type="ECO:0000313" key="2">
    <source>
        <dbReference type="EMBL" id="HJF86159.1"/>
    </source>
</evidence>
<feature type="domain" description="Endonuclease GajA/Old nuclease/RecF-like AAA" evidence="1">
    <location>
        <begin position="1"/>
        <end position="72"/>
    </location>
</feature>
<dbReference type="Gene3D" id="3.40.50.300">
    <property type="entry name" value="P-loop containing nucleotide triphosphate hydrolases"/>
    <property type="match status" value="1"/>
</dbReference>
<dbReference type="Pfam" id="PF13175">
    <property type="entry name" value="AAA_15"/>
    <property type="match status" value="1"/>
</dbReference>
<proteinExistence type="predicted"/>
<comment type="caution">
    <text evidence="2">The sequence shown here is derived from an EMBL/GenBank/DDBJ whole genome shotgun (WGS) entry which is preliminary data.</text>
</comment>
<reference evidence="2" key="1">
    <citation type="journal article" date="2021" name="PeerJ">
        <title>Extensive microbial diversity within the chicken gut microbiome revealed by metagenomics and culture.</title>
        <authorList>
            <person name="Gilroy R."/>
            <person name="Ravi A."/>
            <person name="Getino M."/>
            <person name="Pursley I."/>
            <person name="Horton D.L."/>
            <person name="Alikhan N.F."/>
            <person name="Baker D."/>
            <person name="Gharbi K."/>
            <person name="Hall N."/>
            <person name="Watson M."/>
            <person name="Adriaenssens E.M."/>
            <person name="Foster-Nyarko E."/>
            <person name="Jarju S."/>
            <person name="Secka A."/>
            <person name="Antonio M."/>
            <person name="Oren A."/>
            <person name="Chaudhuri R.R."/>
            <person name="La Ragione R."/>
            <person name="Hildebrand F."/>
            <person name="Pallen M.J."/>
        </authorList>
    </citation>
    <scope>NUCLEOTIDE SEQUENCE</scope>
    <source>
        <strain evidence="2">7886</strain>
    </source>
</reference>
<keyword evidence="2" id="KW-0067">ATP-binding</keyword>
<dbReference type="SUPFAM" id="SSF52540">
    <property type="entry name" value="P-loop containing nucleoside triphosphate hydrolases"/>
    <property type="match status" value="1"/>
</dbReference>
<reference evidence="2" key="2">
    <citation type="submission" date="2021-09" db="EMBL/GenBank/DDBJ databases">
        <authorList>
            <person name="Gilroy R."/>
        </authorList>
    </citation>
    <scope>NUCLEOTIDE SEQUENCE</scope>
    <source>
        <strain evidence="2">7886</strain>
    </source>
</reference>
<keyword evidence="2" id="KW-0547">Nucleotide-binding</keyword>
<organism evidence="2 3">
    <name type="scientific">Companilactobacillus farciminis</name>
    <dbReference type="NCBI Taxonomy" id="1612"/>
    <lineage>
        <taxon>Bacteria</taxon>
        <taxon>Bacillati</taxon>
        <taxon>Bacillota</taxon>
        <taxon>Bacilli</taxon>
        <taxon>Lactobacillales</taxon>
        <taxon>Lactobacillaceae</taxon>
        <taxon>Companilactobacillus</taxon>
    </lineage>
</organism>
<name>A0A921L8P2_9LACO</name>
<dbReference type="Proteomes" id="UP000747013">
    <property type="component" value="Unassembled WGS sequence"/>
</dbReference>
<dbReference type="EMBL" id="DYWC01000043">
    <property type="protein sequence ID" value="HJF86159.1"/>
    <property type="molecule type" value="Genomic_DNA"/>
</dbReference>
<gene>
    <name evidence="2" type="ORF">K8V88_01860</name>
</gene>